<evidence type="ECO:0000259" key="11">
    <source>
        <dbReference type="PROSITE" id="PS01124"/>
    </source>
</evidence>
<dbReference type="InterPro" id="IPR018060">
    <property type="entry name" value="HTH_AraC"/>
</dbReference>
<dbReference type="PANTHER" id="PTHR42713:SF3">
    <property type="entry name" value="TRANSCRIPTIONAL REGULATORY PROTEIN HPTR"/>
    <property type="match status" value="1"/>
</dbReference>
<evidence type="ECO:0000256" key="4">
    <source>
        <dbReference type="ARBA" id="ARBA00022553"/>
    </source>
</evidence>
<reference evidence="13 14" key="1">
    <citation type="submission" date="2019-09" db="EMBL/GenBank/DDBJ databases">
        <authorList>
            <person name="Valk L.C."/>
        </authorList>
    </citation>
    <scope>NUCLEOTIDE SEQUENCE [LARGE SCALE GENOMIC DNA]</scope>
    <source>
        <strain evidence="13">GalUA</strain>
    </source>
</reference>
<dbReference type="InterPro" id="IPR001789">
    <property type="entry name" value="Sig_transdc_resp-reg_receiver"/>
</dbReference>
<dbReference type="SMART" id="SM00448">
    <property type="entry name" value="REC"/>
    <property type="match status" value="1"/>
</dbReference>
<evidence type="ECO:0000256" key="8">
    <source>
        <dbReference type="ARBA" id="ARBA00023163"/>
    </source>
</evidence>
<dbReference type="InterPro" id="IPR020449">
    <property type="entry name" value="Tscrpt_reg_AraC-type_HTH"/>
</dbReference>
<dbReference type="PROSITE" id="PS00041">
    <property type="entry name" value="HTH_ARAC_FAMILY_1"/>
    <property type="match status" value="1"/>
</dbReference>
<dbReference type="Pfam" id="PF00072">
    <property type="entry name" value="Response_reg"/>
    <property type="match status" value="1"/>
</dbReference>
<evidence type="ECO:0000259" key="12">
    <source>
        <dbReference type="PROSITE" id="PS50110"/>
    </source>
</evidence>
<dbReference type="GO" id="GO:0043565">
    <property type="term" value="F:sequence-specific DNA binding"/>
    <property type="evidence" value="ECO:0007669"/>
    <property type="project" value="InterPro"/>
</dbReference>
<evidence type="ECO:0000256" key="9">
    <source>
        <dbReference type="ARBA" id="ARBA00024867"/>
    </source>
</evidence>
<keyword evidence="14" id="KW-1185">Reference proteome</keyword>
<feature type="domain" description="HTH araC/xylS-type" evidence="11">
    <location>
        <begin position="427"/>
        <end position="526"/>
    </location>
</feature>
<dbReference type="InterPro" id="IPR011006">
    <property type="entry name" value="CheY-like_superfamily"/>
</dbReference>
<dbReference type="InterPro" id="IPR009057">
    <property type="entry name" value="Homeodomain-like_sf"/>
</dbReference>
<dbReference type="SUPFAM" id="SSF52172">
    <property type="entry name" value="CheY-like"/>
    <property type="match status" value="1"/>
</dbReference>
<keyword evidence="7" id="KW-0238">DNA-binding</keyword>
<comment type="subcellular location">
    <subcellularLocation>
        <location evidence="1">Cytoplasm</location>
    </subcellularLocation>
</comment>
<evidence type="ECO:0000256" key="2">
    <source>
        <dbReference type="ARBA" id="ARBA00018672"/>
    </source>
</evidence>
<dbReference type="OrthoDB" id="2990361at2"/>
<dbReference type="EMBL" id="WAGX01000005">
    <property type="protein sequence ID" value="KAB1437598.1"/>
    <property type="molecule type" value="Genomic_DNA"/>
</dbReference>
<dbReference type="PANTHER" id="PTHR42713">
    <property type="entry name" value="HISTIDINE KINASE-RELATED"/>
    <property type="match status" value="1"/>
</dbReference>
<proteinExistence type="predicted"/>
<name>A0A7V7UB04_9FIRM</name>
<dbReference type="Proteomes" id="UP000461768">
    <property type="component" value="Unassembled WGS sequence"/>
</dbReference>
<dbReference type="InterPro" id="IPR018062">
    <property type="entry name" value="HTH_AraC-typ_CS"/>
</dbReference>
<dbReference type="GO" id="GO:0003700">
    <property type="term" value="F:DNA-binding transcription factor activity"/>
    <property type="evidence" value="ECO:0007669"/>
    <property type="project" value="InterPro"/>
</dbReference>
<keyword evidence="8" id="KW-0804">Transcription</keyword>
<dbReference type="Pfam" id="PF12833">
    <property type="entry name" value="HTH_18"/>
    <property type="match status" value="1"/>
</dbReference>
<dbReference type="SMART" id="SM00342">
    <property type="entry name" value="HTH_ARAC"/>
    <property type="match status" value="1"/>
</dbReference>
<sequence length="532" mass="61228">MKLLIVDDEELTRGGLIHSIDWNALGIDTIFEADDGLHGLEIVKSHSPEIILSDVRMPRMDGVEMAKQIREIQPESSIIFMSGYSDKEYLKAAIKLKAISYVEKPIDLEELKESVKEAILYHKSIVFSRQSADDNRYDNMFQLTLKMIYPNHDPQTDYKSELSQLGLSLKNYSSFATLIIKLLYQTNQQTSMPGSNNDLSISKLEATPIMKQLTPLLKKAKIDFIYGIKQEEYIIVHLLGKDKIQKDMLCTPLEYFSNSLKQSFTHFISLGKAVSNIEKLYESYNNAIILMHSSFFYPYNAVLYNDVEAITYPSFLPSKILSEFSEALMSRNSEKVTQILSKLKTSFVNNKAILVNQVKDLYYKLLLELNESANQFHISISADSTETILDYISKSVTFFDLHEILERKTTSFFKSFENENRDNSTIFLIKEFVSKNYQNDSLSIKDISEHVFLSSSYVCTIFKTETGKTLNQYLTEYRIEKAKKLLMDSRYKITDISSKVGYNDGNYFGKTFKKQVGLSPSEFREQYFDGKL</sequence>
<evidence type="ECO:0000256" key="6">
    <source>
        <dbReference type="ARBA" id="ARBA00023015"/>
    </source>
</evidence>
<evidence type="ECO:0000256" key="3">
    <source>
        <dbReference type="ARBA" id="ARBA00022490"/>
    </source>
</evidence>
<accession>A0A7V7UB04</accession>
<dbReference type="PRINTS" id="PR00032">
    <property type="entry name" value="HTHARAC"/>
</dbReference>
<dbReference type="Gene3D" id="1.10.10.60">
    <property type="entry name" value="Homeodomain-like"/>
    <property type="match status" value="2"/>
</dbReference>
<evidence type="ECO:0000256" key="10">
    <source>
        <dbReference type="PROSITE-ProRule" id="PRU00169"/>
    </source>
</evidence>
<comment type="function">
    <text evidence="9">May play the central regulatory role in sporulation. It may be an element of the effector pathway responsible for the activation of sporulation genes in response to nutritional stress. Spo0A may act in concert with spo0H (a sigma factor) to control the expression of some genes that are critical to the sporulation process.</text>
</comment>
<reference evidence="13 14" key="2">
    <citation type="submission" date="2020-02" db="EMBL/GenBank/DDBJ databases">
        <title>Candidatus Galacturonibacter soehngenii shows hetero-acetogenic catabolism of galacturonic acid but lacks a canonical carbon monoxide dehydrogenase/acetyl-CoA synthase complex.</title>
        <authorList>
            <person name="Diender M."/>
            <person name="Stouten G.R."/>
            <person name="Petersen J.F."/>
            <person name="Nielsen P.H."/>
            <person name="Dueholm M.S."/>
            <person name="Pronk J.T."/>
            <person name="Van Loosdrecht M.C.M."/>
        </authorList>
    </citation>
    <scope>NUCLEOTIDE SEQUENCE [LARGE SCALE GENOMIC DNA]</scope>
    <source>
        <strain evidence="13">GalUA</strain>
    </source>
</reference>
<evidence type="ECO:0000256" key="5">
    <source>
        <dbReference type="ARBA" id="ARBA00023012"/>
    </source>
</evidence>
<feature type="modified residue" description="4-aspartylphosphate" evidence="10">
    <location>
        <position position="54"/>
    </location>
</feature>
<dbReference type="GO" id="GO:0000160">
    <property type="term" value="P:phosphorelay signal transduction system"/>
    <property type="evidence" value="ECO:0007669"/>
    <property type="project" value="UniProtKB-KW"/>
</dbReference>
<dbReference type="PROSITE" id="PS50110">
    <property type="entry name" value="RESPONSE_REGULATORY"/>
    <property type="match status" value="1"/>
</dbReference>
<keyword evidence="5" id="KW-0902">Two-component regulatory system</keyword>
<keyword evidence="3" id="KW-0963">Cytoplasm</keyword>
<dbReference type="Gene3D" id="3.40.50.2300">
    <property type="match status" value="1"/>
</dbReference>
<organism evidence="13 14">
    <name type="scientific">Candidatus Galacturonatibacter soehngenii</name>
    <dbReference type="NCBI Taxonomy" id="2307010"/>
    <lineage>
        <taxon>Bacteria</taxon>
        <taxon>Bacillati</taxon>
        <taxon>Bacillota</taxon>
        <taxon>Clostridia</taxon>
        <taxon>Lachnospirales</taxon>
        <taxon>Lachnospiraceae</taxon>
        <taxon>Candidatus Galacturonatibacter</taxon>
    </lineage>
</organism>
<keyword evidence="6" id="KW-0805">Transcription regulation</keyword>
<evidence type="ECO:0000256" key="7">
    <source>
        <dbReference type="ARBA" id="ARBA00023125"/>
    </source>
</evidence>
<dbReference type="CDD" id="cd17536">
    <property type="entry name" value="REC_YesN-like"/>
    <property type="match status" value="1"/>
</dbReference>
<evidence type="ECO:0000256" key="1">
    <source>
        <dbReference type="ARBA" id="ARBA00004496"/>
    </source>
</evidence>
<dbReference type="RefSeq" id="WP_151144112.1">
    <property type="nucleotide sequence ID" value="NZ_WAGX01000005.1"/>
</dbReference>
<dbReference type="InterPro" id="IPR051552">
    <property type="entry name" value="HptR"/>
</dbReference>
<evidence type="ECO:0000313" key="13">
    <source>
        <dbReference type="EMBL" id="KAB1437598.1"/>
    </source>
</evidence>
<protein>
    <recommendedName>
        <fullName evidence="2">Stage 0 sporulation protein A homolog</fullName>
    </recommendedName>
</protein>
<gene>
    <name evidence="13" type="ORF">F7O84_08305</name>
</gene>
<dbReference type="SUPFAM" id="SSF46689">
    <property type="entry name" value="Homeodomain-like"/>
    <property type="match status" value="1"/>
</dbReference>
<keyword evidence="4 10" id="KW-0597">Phosphoprotein</keyword>
<dbReference type="AlphaFoldDB" id="A0A7V7UB04"/>
<evidence type="ECO:0000313" key="14">
    <source>
        <dbReference type="Proteomes" id="UP000461768"/>
    </source>
</evidence>
<dbReference type="PROSITE" id="PS01124">
    <property type="entry name" value="HTH_ARAC_FAMILY_2"/>
    <property type="match status" value="1"/>
</dbReference>
<feature type="domain" description="Response regulatory" evidence="12">
    <location>
        <begin position="2"/>
        <end position="119"/>
    </location>
</feature>
<comment type="caution">
    <text evidence="13">The sequence shown here is derived from an EMBL/GenBank/DDBJ whole genome shotgun (WGS) entry which is preliminary data.</text>
</comment>
<dbReference type="GO" id="GO:0005737">
    <property type="term" value="C:cytoplasm"/>
    <property type="evidence" value="ECO:0007669"/>
    <property type="project" value="UniProtKB-SubCell"/>
</dbReference>